<gene>
    <name evidence="2" type="ORF">BJ984_001385</name>
</gene>
<reference evidence="2 3" key="1">
    <citation type="submission" date="2020-07" db="EMBL/GenBank/DDBJ databases">
        <title>Sequencing the genomes of 1000 actinobacteria strains.</title>
        <authorList>
            <person name="Klenk H.-P."/>
        </authorList>
    </citation>
    <scope>NUCLEOTIDE SEQUENCE [LARGE SCALE GENOMIC DNA]</scope>
    <source>
        <strain evidence="2 3">DSM 26474</strain>
    </source>
</reference>
<evidence type="ECO:0000259" key="1">
    <source>
        <dbReference type="Pfam" id="PF11706"/>
    </source>
</evidence>
<keyword evidence="3" id="KW-1185">Reference proteome</keyword>
<dbReference type="Proteomes" id="UP000549913">
    <property type="component" value="Unassembled WGS sequence"/>
</dbReference>
<dbReference type="Pfam" id="PF07336">
    <property type="entry name" value="ABATE"/>
    <property type="match status" value="1"/>
</dbReference>
<feature type="domain" description="Zinc finger CGNR" evidence="1">
    <location>
        <begin position="156"/>
        <end position="197"/>
    </location>
</feature>
<protein>
    <submittedName>
        <fullName evidence="2">Putative RNA-binding Zn ribbon-like protein</fullName>
    </submittedName>
</protein>
<sequence length="218" mass="23749">MGESPPSRRRPYSAIAGHPALDLINTVSWRLSDDRRIDHLDDYDDVLAWAGQFGFADETARQTLIALADADPAGADREFRKVRDLREQLYHAALPADGGPDAQAAAAVAAQYTEAIASARLEPPSGWQFDVDLALPRRRLALAAVDVLTGTPSDAVRQCADEECGWVFIDGSPRHNRRWCVAADCGNRNRVRRHTERVRAAAAATAAATGPGQRDPRT</sequence>
<dbReference type="InterPro" id="IPR023286">
    <property type="entry name" value="ABATE_dom_sf"/>
</dbReference>
<dbReference type="PANTHER" id="PTHR35525:SF3">
    <property type="entry name" value="BLL6575 PROTEIN"/>
    <property type="match status" value="1"/>
</dbReference>
<dbReference type="RefSeq" id="WP_179547414.1">
    <property type="nucleotide sequence ID" value="NZ_BSEW01000001.1"/>
</dbReference>
<name>A0A852SN40_9MICO</name>
<evidence type="ECO:0000313" key="3">
    <source>
        <dbReference type="Proteomes" id="UP000549913"/>
    </source>
</evidence>
<dbReference type="EMBL" id="JACCBM010000001">
    <property type="protein sequence ID" value="NYD70227.1"/>
    <property type="molecule type" value="Genomic_DNA"/>
</dbReference>
<dbReference type="AlphaFoldDB" id="A0A852SN40"/>
<dbReference type="InterPro" id="IPR010852">
    <property type="entry name" value="ABATE"/>
</dbReference>
<dbReference type="PANTHER" id="PTHR35525">
    <property type="entry name" value="BLL6575 PROTEIN"/>
    <property type="match status" value="1"/>
</dbReference>
<evidence type="ECO:0000313" key="2">
    <source>
        <dbReference type="EMBL" id="NYD70227.1"/>
    </source>
</evidence>
<dbReference type="SUPFAM" id="SSF160904">
    <property type="entry name" value="Jann2411-like"/>
    <property type="match status" value="1"/>
</dbReference>
<dbReference type="Pfam" id="PF11706">
    <property type="entry name" value="zf-CGNR"/>
    <property type="match status" value="1"/>
</dbReference>
<proteinExistence type="predicted"/>
<dbReference type="Gene3D" id="1.10.3300.10">
    <property type="entry name" value="Jann2411-like domain"/>
    <property type="match status" value="1"/>
</dbReference>
<comment type="caution">
    <text evidence="2">The sequence shown here is derived from an EMBL/GenBank/DDBJ whole genome shotgun (WGS) entry which is preliminary data.</text>
</comment>
<accession>A0A852SN40</accession>
<dbReference type="InterPro" id="IPR021005">
    <property type="entry name" value="Znf_CGNR"/>
</dbReference>
<organism evidence="2 3">
    <name type="scientific">Herbiconiux flava</name>
    <dbReference type="NCBI Taxonomy" id="881268"/>
    <lineage>
        <taxon>Bacteria</taxon>
        <taxon>Bacillati</taxon>
        <taxon>Actinomycetota</taxon>
        <taxon>Actinomycetes</taxon>
        <taxon>Micrococcales</taxon>
        <taxon>Microbacteriaceae</taxon>
        <taxon>Herbiconiux</taxon>
    </lineage>
</organism>